<dbReference type="InterPro" id="IPR050834">
    <property type="entry name" value="Glycosyltransf_2"/>
</dbReference>
<dbReference type="EMBL" id="KX117096">
    <property type="protein sequence ID" value="ANF30186.1"/>
    <property type="molecule type" value="Genomic_DNA"/>
</dbReference>
<accession>A0A172X0M5</accession>
<evidence type="ECO:0000259" key="4">
    <source>
        <dbReference type="Pfam" id="PF00535"/>
    </source>
</evidence>
<evidence type="ECO:0000256" key="1">
    <source>
        <dbReference type="ARBA" id="ARBA00006739"/>
    </source>
</evidence>
<dbReference type="InterPro" id="IPR001173">
    <property type="entry name" value="Glyco_trans_2-like"/>
</dbReference>
<protein>
    <submittedName>
        <fullName evidence="5">UDP-gal:alpha-D-glcNac-diphosphoundecaprenol beta-1,3-galactosyltransferase</fullName>
        <ecNumber evidence="5">2.4.1.303</ecNumber>
    </submittedName>
</protein>
<proteinExistence type="inferred from homology"/>
<dbReference type="EC" id="2.4.1.303" evidence="5"/>
<evidence type="ECO:0000256" key="2">
    <source>
        <dbReference type="ARBA" id="ARBA00022676"/>
    </source>
</evidence>
<dbReference type="SUPFAM" id="SSF53448">
    <property type="entry name" value="Nucleotide-diphospho-sugar transferases"/>
    <property type="match status" value="1"/>
</dbReference>
<dbReference type="PANTHER" id="PTHR43685">
    <property type="entry name" value="GLYCOSYLTRANSFERASE"/>
    <property type="match status" value="1"/>
</dbReference>
<gene>
    <name evidence="5" type="primary">wbbD</name>
</gene>
<reference evidence="5" key="1">
    <citation type="journal article" date="2016" name="PLoS ONE">
        <title>Genetic Diversity of O-Antigens in Hafnia alvei and the Development of a Suspension Array for Serotype Detection.</title>
        <authorList>
            <person name="Duan Z."/>
            <person name="Niedziela T."/>
            <person name="Lugowski C."/>
            <person name="Cao B."/>
            <person name="Wang T."/>
            <person name="Xu L."/>
            <person name="Yang B."/>
            <person name="Liu B."/>
            <person name="Wang L."/>
        </authorList>
    </citation>
    <scope>NUCLEOTIDE SEQUENCE</scope>
    <source>
        <strain evidence="5">PCM1223</strain>
    </source>
</reference>
<dbReference type="InterPro" id="IPR029044">
    <property type="entry name" value="Nucleotide-diphossugar_trans"/>
</dbReference>
<dbReference type="Gene3D" id="3.90.550.10">
    <property type="entry name" value="Spore Coat Polysaccharide Biosynthesis Protein SpsA, Chain A"/>
    <property type="match status" value="1"/>
</dbReference>
<name>A0A172X0M5_HAFAL</name>
<feature type="domain" description="Glycosyltransferase 2-like" evidence="4">
    <location>
        <begin position="8"/>
        <end position="152"/>
    </location>
</feature>
<sequence>MTKYPRFSVLMSVYKNEKADSFDDCLASIAAQSLAPSEVVIVLDGPVSEDILVLIANYRDKLNITEVPLIENVGLGSALNIGMRYCKSDVIVRMDTDDICDADRFYKQINYMGSNPNISLLGSAVEEFNEDFSISHCVKFSVMEHNAILKYAKTRNPFNHMSVAFKKDDILSVGGYIDHKYMEDYNLWLRVLAHGYQTHNLEDVLVYVRAGDAMISRRKGRDYIKSEYKLLKLKIDLGIDRKFHAIIIFIARSLPRILPVYILKYMYSFLRKNRT</sequence>
<dbReference type="Pfam" id="PF00535">
    <property type="entry name" value="Glycos_transf_2"/>
    <property type="match status" value="1"/>
</dbReference>
<dbReference type="AlphaFoldDB" id="A0A172X0M5"/>
<keyword evidence="2 5" id="KW-0328">Glycosyltransferase</keyword>
<keyword evidence="3 5" id="KW-0808">Transferase</keyword>
<evidence type="ECO:0000313" key="5">
    <source>
        <dbReference type="EMBL" id="ANF30186.1"/>
    </source>
</evidence>
<dbReference type="PANTHER" id="PTHR43685:SF5">
    <property type="entry name" value="GLYCOSYLTRANSFERASE EPSE-RELATED"/>
    <property type="match status" value="1"/>
</dbReference>
<dbReference type="GO" id="GO:0016757">
    <property type="term" value="F:glycosyltransferase activity"/>
    <property type="evidence" value="ECO:0007669"/>
    <property type="project" value="UniProtKB-KW"/>
</dbReference>
<organism evidence="5">
    <name type="scientific">Hafnia alvei</name>
    <dbReference type="NCBI Taxonomy" id="569"/>
    <lineage>
        <taxon>Bacteria</taxon>
        <taxon>Pseudomonadati</taxon>
        <taxon>Pseudomonadota</taxon>
        <taxon>Gammaproteobacteria</taxon>
        <taxon>Enterobacterales</taxon>
        <taxon>Hafniaceae</taxon>
        <taxon>Hafnia</taxon>
    </lineage>
</organism>
<evidence type="ECO:0000256" key="3">
    <source>
        <dbReference type="ARBA" id="ARBA00022679"/>
    </source>
</evidence>
<comment type="similarity">
    <text evidence="1">Belongs to the glycosyltransferase 2 family.</text>
</comment>